<dbReference type="EMBL" id="JBFALK010000022">
    <property type="protein sequence ID" value="MEV0973557.1"/>
    <property type="molecule type" value="Genomic_DNA"/>
</dbReference>
<reference evidence="1 2" key="1">
    <citation type="submission" date="2024-06" db="EMBL/GenBank/DDBJ databases">
        <title>The Natural Products Discovery Center: Release of the First 8490 Sequenced Strains for Exploring Actinobacteria Biosynthetic Diversity.</title>
        <authorList>
            <person name="Kalkreuter E."/>
            <person name="Kautsar S.A."/>
            <person name="Yang D."/>
            <person name="Bader C.D."/>
            <person name="Teijaro C.N."/>
            <person name="Fluegel L."/>
            <person name="Davis C.M."/>
            <person name="Simpson J.R."/>
            <person name="Lauterbach L."/>
            <person name="Steele A.D."/>
            <person name="Gui C."/>
            <person name="Meng S."/>
            <person name="Li G."/>
            <person name="Viehrig K."/>
            <person name="Ye F."/>
            <person name="Su P."/>
            <person name="Kiefer A.F."/>
            <person name="Nichols A."/>
            <person name="Cepeda A.J."/>
            <person name="Yan W."/>
            <person name="Fan B."/>
            <person name="Jiang Y."/>
            <person name="Adhikari A."/>
            <person name="Zheng C.-J."/>
            <person name="Schuster L."/>
            <person name="Cowan T.M."/>
            <person name="Smanski M.J."/>
            <person name="Chevrette M.G."/>
            <person name="De Carvalho L.P.S."/>
            <person name="Shen B."/>
        </authorList>
    </citation>
    <scope>NUCLEOTIDE SEQUENCE [LARGE SCALE GENOMIC DNA]</scope>
    <source>
        <strain evidence="1 2">NPDC050100</strain>
    </source>
</reference>
<proteinExistence type="predicted"/>
<evidence type="ECO:0000313" key="2">
    <source>
        <dbReference type="Proteomes" id="UP001551675"/>
    </source>
</evidence>
<sequence>MTRPKDVRVSAWDEVRRLIDGDLAGIVDRVKALDDTGRREVARELPGHIAVAREKAQRAWADREAERERVRGTRQRELLWLRDAGQISHDQWEDAWFRTWNHQDDRRNRPAVSNWREPMRVAGAGVIGGAAAVVTWINRGEFDSWEFDGDQVAGDIGPLLDVISARPAAWQADLAIRLALRLRPRRRPDPRDRNLSLALALLRRTGATPPEHDPLVVGWVSGEARIGELRSDPLLGHLLPRIFEAEGVGRTLRDEGNGTHQHMWRALAAALPSLLPAPPARNSRPTTAHTDLVALAVRLARRSEARGEIPGLAAFAAANGSSRILGHARALHEQLSSG</sequence>
<dbReference type="RefSeq" id="WP_358139288.1">
    <property type="nucleotide sequence ID" value="NZ_JBFALK010000022.1"/>
</dbReference>
<accession>A0ABV3GQJ6</accession>
<dbReference type="Proteomes" id="UP001551675">
    <property type="component" value="Unassembled WGS sequence"/>
</dbReference>
<gene>
    <name evidence="1" type="ORF">AB0I59_33560</name>
</gene>
<comment type="caution">
    <text evidence="1">The sequence shown here is derived from an EMBL/GenBank/DDBJ whole genome shotgun (WGS) entry which is preliminary data.</text>
</comment>
<organism evidence="1 2">
    <name type="scientific">Microtetraspora glauca</name>
    <dbReference type="NCBI Taxonomy" id="1996"/>
    <lineage>
        <taxon>Bacteria</taxon>
        <taxon>Bacillati</taxon>
        <taxon>Actinomycetota</taxon>
        <taxon>Actinomycetes</taxon>
        <taxon>Streptosporangiales</taxon>
        <taxon>Streptosporangiaceae</taxon>
        <taxon>Microtetraspora</taxon>
    </lineage>
</organism>
<name>A0ABV3GQJ6_MICGL</name>
<keyword evidence="2" id="KW-1185">Reference proteome</keyword>
<protein>
    <submittedName>
        <fullName evidence="1">Uncharacterized protein</fullName>
    </submittedName>
</protein>
<evidence type="ECO:0000313" key="1">
    <source>
        <dbReference type="EMBL" id="MEV0973557.1"/>
    </source>
</evidence>